<dbReference type="AlphaFoldDB" id="A0AB39D4I4"/>
<organism evidence="1">
    <name type="scientific">Castellaniella ginsengisoli</name>
    <dbReference type="NCBI Taxonomy" id="546114"/>
    <lineage>
        <taxon>Bacteria</taxon>
        <taxon>Pseudomonadati</taxon>
        <taxon>Pseudomonadota</taxon>
        <taxon>Betaproteobacteria</taxon>
        <taxon>Burkholderiales</taxon>
        <taxon>Alcaligenaceae</taxon>
        <taxon>Castellaniella</taxon>
    </lineage>
</organism>
<proteinExistence type="predicted"/>
<name>A0AB39D4I4_9BURK</name>
<dbReference type="EMBL" id="CP158254">
    <property type="protein sequence ID" value="XDJ48981.1"/>
    <property type="molecule type" value="Genomic_DNA"/>
</dbReference>
<reference evidence="1" key="1">
    <citation type="submission" date="2024-05" db="EMBL/GenBank/DDBJ databases">
        <authorList>
            <person name="Luo Y.-C."/>
            <person name="Nicholds J."/>
            <person name="Mortimer T."/>
            <person name="Maboni G."/>
        </authorList>
    </citation>
    <scope>NUCLEOTIDE SEQUENCE</scope>
    <source>
        <strain evidence="1">151836</strain>
    </source>
</reference>
<protein>
    <submittedName>
        <fullName evidence="1">Uncharacterized protein</fullName>
    </submittedName>
</protein>
<accession>A0AB39D4I4</accession>
<gene>
    <name evidence="1" type="ORF">ABRZ04_10890</name>
</gene>
<sequence length="92" mass="10403">MIIHNNSKRLAACIQRSEVPASHAINREPRGFITLQIRIICTAFDIHTTRRLPDRNRDLLAIVERNDQIAATHRCAHRCSDGDLVALDHLVG</sequence>
<evidence type="ECO:0000313" key="1">
    <source>
        <dbReference type="EMBL" id="XDJ48981.1"/>
    </source>
</evidence>